<reference evidence="1 2" key="1">
    <citation type="journal article" date="2016" name="Microbes Environ.">
        <title>Phylogenetically diverse aerobic anoxygenic phototrophic bacteria isolated from epilithic biofilms in Tama river, Japan.</title>
        <authorList>
            <person name="Hirose S."/>
            <person name="Matsuura K."/>
            <person name="Haruta S."/>
        </authorList>
    </citation>
    <scope>NUCLEOTIDE SEQUENCE [LARGE SCALE GENOMIC DNA]</scope>
    <source>
        <strain evidence="1 2">S08</strain>
    </source>
</reference>
<name>A0ABM8I5C4_9PROT</name>
<evidence type="ECO:0000313" key="2">
    <source>
        <dbReference type="Proteomes" id="UP000831327"/>
    </source>
</evidence>
<dbReference type="Proteomes" id="UP000831327">
    <property type="component" value="Chromosome"/>
</dbReference>
<evidence type="ECO:0000313" key="1">
    <source>
        <dbReference type="EMBL" id="BDG73921.1"/>
    </source>
</evidence>
<dbReference type="EMBL" id="AP025637">
    <property type="protein sequence ID" value="BDG73921.1"/>
    <property type="molecule type" value="Genomic_DNA"/>
</dbReference>
<protein>
    <submittedName>
        <fullName evidence="1">Uncharacterized protein</fullName>
    </submittedName>
</protein>
<keyword evidence="2" id="KW-1185">Reference proteome</keyword>
<proteinExistence type="predicted"/>
<accession>A0ABM8I5C4</accession>
<gene>
    <name evidence="1" type="ORF">Rmf_38500</name>
</gene>
<sequence>MDVRAALAACGSTAEIYRAQIDAENCLAPAEVEALAADHASLPEAAQPWILKLAATCASICATTQPYRRRDLGENAMMFEAPAPSDAPRCLVVAFTGIALRMMLPVAGFLQALPAERCDVLVLRDPDRVCFLQGVPGYAADIPALAARLAADLPMARYTHRCCVGTSSGGAAALVLGPLIGARVALALGGGHPQGLAQRAPPGTDRAAFDALLAAPPQPTRRICAFGEGFPRDGVRARLLAMMCQADLLEVRGVGVHGVLSGLAARKSMDRFLCDVLLGDAPPGPAWPA</sequence>
<dbReference type="RefSeq" id="WP_244408133.1">
    <property type="nucleotide sequence ID" value="NZ_AP025637.1"/>
</dbReference>
<organism evidence="1 2">
    <name type="scientific">Roseomonas fluvialis</name>
    <dbReference type="NCBI Taxonomy" id="1750527"/>
    <lineage>
        <taxon>Bacteria</taxon>
        <taxon>Pseudomonadati</taxon>
        <taxon>Pseudomonadota</taxon>
        <taxon>Alphaproteobacteria</taxon>
        <taxon>Acetobacterales</taxon>
        <taxon>Roseomonadaceae</taxon>
        <taxon>Roseomonas</taxon>
    </lineage>
</organism>